<dbReference type="InterPro" id="IPR016186">
    <property type="entry name" value="C-type_lectin-like/link_sf"/>
</dbReference>
<dbReference type="Pfam" id="PF00193">
    <property type="entry name" value="Xlink"/>
    <property type="match status" value="1"/>
</dbReference>
<keyword evidence="2 11" id="KW-0812">Transmembrane</keyword>
<evidence type="ECO:0000256" key="12">
    <source>
        <dbReference type="SAM" id="SignalP"/>
    </source>
</evidence>
<dbReference type="AlphaFoldDB" id="A0A556V9Z2"/>
<feature type="domain" description="Link" evidence="13">
    <location>
        <begin position="37"/>
        <end position="127"/>
    </location>
</feature>
<feature type="compositionally biased region" description="Polar residues" evidence="10">
    <location>
        <begin position="163"/>
        <end position="183"/>
    </location>
</feature>
<evidence type="ECO:0000256" key="7">
    <source>
        <dbReference type="ARBA" id="ARBA00023170"/>
    </source>
</evidence>
<evidence type="ECO:0000256" key="10">
    <source>
        <dbReference type="SAM" id="MobiDB-lite"/>
    </source>
</evidence>
<comment type="caution">
    <text evidence="9">Lacks conserved residue(s) required for the propagation of feature annotation.</text>
</comment>
<feature type="compositionally biased region" description="Low complexity" evidence="10">
    <location>
        <begin position="143"/>
        <end position="155"/>
    </location>
</feature>
<dbReference type="SMART" id="SM00445">
    <property type="entry name" value="LINK"/>
    <property type="match status" value="1"/>
</dbReference>
<dbReference type="PRINTS" id="PR01265">
    <property type="entry name" value="LINKMODULE"/>
</dbReference>
<evidence type="ECO:0000256" key="8">
    <source>
        <dbReference type="ARBA" id="ARBA00023180"/>
    </source>
</evidence>
<dbReference type="EMBL" id="VCAZ01000181">
    <property type="protein sequence ID" value="TTD32919.1"/>
    <property type="molecule type" value="Genomic_DNA"/>
</dbReference>
<evidence type="ECO:0000256" key="4">
    <source>
        <dbReference type="ARBA" id="ARBA00022989"/>
    </source>
</evidence>
<evidence type="ECO:0000313" key="15">
    <source>
        <dbReference type="Proteomes" id="UP000319801"/>
    </source>
</evidence>
<dbReference type="InterPro" id="IPR016187">
    <property type="entry name" value="CTDL_fold"/>
</dbReference>
<dbReference type="GO" id="GO:0005540">
    <property type="term" value="F:hyaluronic acid binding"/>
    <property type="evidence" value="ECO:0007669"/>
    <property type="project" value="InterPro"/>
</dbReference>
<dbReference type="InterPro" id="IPR000538">
    <property type="entry name" value="Link_dom"/>
</dbReference>
<evidence type="ECO:0000313" key="14">
    <source>
        <dbReference type="EMBL" id="TTD32919.1"/>
    </source>
</evidence>
<evidence type="ECO:0000256" key="3">
    <source>
        <dbReference type="ARBA" id="ARBA00022729"/>
    </source>
</evidence>
<organism evidence="14 15">
    <name type="scientific">Bagarius yarrelli</name>
    <name type="common">Goonch</name>
    <name type="synonym">Bagrus yarrelli</name>
    <dbReference type="NCBI Taxonomy" id="175774"/>
    <lineage>
        <taxon>Eukaryota</taxon>
        <taxon>Metazoa</taxon>
        <taxon>Chordata</taxon>
        <taxon>Craniata</taxon>
        <taxon>Vertebrata</taxon>
        <taxon>Euteleostomi</taxon>
        <taxon>Actinopterygii</taxon>
        <taxon>Neopterygii</taxon>
        <taxon>Teleostei</taxon>
        <taxon>Ostariophysi</taxon>
        <taxon>Siluriformes</taxon>
        <taxon>Sisoridae</taxon>
        <taxon>Sisorinae</taxon>
        <taxon>Bagarius</taxon>
    </lineage>
</organism>
<dbReference type="GO" id="GO:0004888">
    <property type="term" value="F:transmembrane signaling receptor activity"/>
    <property type="evidence" value="ECO:0007669"/>
    <property type="project" value="TreeGrafter"/>
</dbReference>
<keyword evidence="3 12" id="KW-0732">Signal</keyword>
<evidence type="ECO:0000256" key="6">
    <source>
        <dbReference type="ARBA" id="ARBA00023157"/>
    </source>
</evidence>
<keyword evidence="5 11" id="KW-0472">Membrane</keyword>
<feature type="region of interest" description="Disordered" evidence="10">
    <location>
        <begin position="142"/>
        <end position="183"/>
    </location>
</feature>
<feature type="signal peptide" evidence="12">
    <location>
        <begin position="1"/>
        <end position="20"/>
    </location>
</feature>
<evidence type="ECO:0000256" key="1">
    <source>
        <dbReference type="ARBA" id="ARBA00004167"/>
    </source>
</evidence>
<dbReference type="Gene3D" id="3.10.100.10">
    <property type="entry name" value="Mannose-Binding Protein A, subunit A"/>
    <property type="match status" value="1"/>
</dbReference>
<evidence type="ECO:0000256" key="11">
    <source>
        <dbReference type="SAM" id="Phobius"/>
    </source>
</evidence>
<protein>
    <submittedName>
        <fullName evidence="14">Lymphatic vessel endothelial hyaluronic acid receptor 1</fullName>
    </submittedName>
</protein>
<feature type="chain" id="PRO_5022185330" evidence="12">
    <location>
        <begin position="21"/>
        <end position="278"/>
    </location>
</feature>
<dbReference type="OrthoDB" id="9938473at2759"/>
<dbReference type="PROSITE" id="PS01241">
    <property type="entry name" value="LINK_1"/>
    <property type="match status" value="1"/>
</dbReference>
<keyword evidence="15" id="KW-1185">Reference proteome</keyword>
<dbReference type="GO" id="GO:0005886">
    <property type="term" value="C:plasma membrane"/>
    <property type="evidence" value="ECO:0007669"/>
    <property type="project" value="TreeGrafter"/>
</dbReference>
<keyword evidence="4 11" id="KW-1133">Transmembrane helix</keyword>
<gene>
    <name evidence="14" type="ORF">Baya_14803</name>
</gene>
<reference evidence="14 15" key="1">
    <citation type="journal article" date="2019" name="Genome Biol. Evol.">
        <title>Whole-Genome Sequencing of the Giant Devil Catfish, Bagarius yarrelli.</title>
        <authorList>
            <person name="Jiang W."/>
            <person name="Lv Y."/>
            <person name="Cheng L."/>
            <person name="Yang K."/>
            <person name="Chao B."/>
            <person name="Wang X."/>
            <person name="Li Y."/>
            <person name="Pan X."/>
            <person name="You X."/>
            <person name="Zhang Y."/>
            <person name="Yang J."/>
            <person name="Li J."/>
            <person name="Zhang X."/>
            <person name="Liu S."/>
            <person name="Sun C."/>
            <person name="Yang J."/>
            <person name="Shi Q."/>
        </authorList>
    </citation>
    <scope>NUCLEOTIDE SEQUENCE [LARGE SCALE GENOMIC DNA]</scope>
    <source>
        <strain evidence="14">JWS20170419001</strain>
        <tissue evidence="14">Muscle</tissue>
    </source>
</reference>
<dbReference type="GO" id="GO:0007155">
    <property type="term" value="P:cell adhesion"/>
    <property type="evidence" value="ECO:0007669"/>
    <property type="project" value="InterPro"/>
</dbReference>
<feature type="disulfide bond" evidence="9">
    <location>
        <begin position="82"/>
        <end position="103"/>
    </location>
</feature>
<dbReference type="PANTHER" id="PTHR10225:SF2">
    <property type="entry name" value="LYMPHATIC VESSEL ENDOTHELIAL HYALURONIC ACID RECEPTOR 1"/>
    <property type="match status" value="1"/>
</dbReference>
<dbReference type="PANTHER" id="PTHR10225">
    <property type="entry name" value="HYALURONAN RECEPTOR"/>
    <property type="match status" value="1"/>
</dbReference>
<dbReference type="InterPro" id="IPR043210">
    <property type="entry name" value="CD44_antigen-like"/>
</dbReference>
<sequence>MADSRMLLLLVAQFVSSVLLIDVSQIEVYPKHGSVSGVFHAGLSGVYAFNASVAREVCERLGVAMADKPQVEKALALGLQTCRFGWIDEQVVVIPRIQAKASCGQGGLGIITWRAALSSEFDVFCFNSTDYEAGLNAVQENPSTAAASTAQTSGAHPRLGEEMTTSVNSPGSVNDSPESQANRRSPTTAVGLIALLTTVFAFLLLAVAAICYLKKNNVSRWNKRRQKENTETHICEKTEKEFQAEVKNQHNTTSNTNTVSVTIRLEKETEAATDRPSL</sequence>
<keyword evidence="8" id="KW-0325">Glycoprotein</keyword>
<evidence type="ECO:0000259" key="13">
    <source>
        <dbReference type="PROSITE" id="PS50963"/>
    </source>
</evidence>
<dbReference type="Proteomes" id="UP000319801">
    <property type="component" value="Unassembled WGS sequence"/>
</dbReference>
<accession>A0A556V9Z2</accession>
<evidence type="ECO:0000256" key="9">
    <source>
        <dbReference type="PROSITE-ProRule" id="PRU00323"/>
    </source>
</evidence>
<proteinExistence type="predicted"/>
<feature type="transmembrane region" description="Helical" evidence="11">
    <location>
        <begin position="189"/>
        <end position="213"/>
    </location>
</feature>
<dbReference type="SUPFAM" id="SSF56436">
    <property type="entry name" value="C-type lectin-like"/>
    <property type="match status" value="1"/>
</dbReference>
<comment type="caution">
    <text evidence="14">The sequence shown here is derived from an EMBL/GenBank/DDBJ whole genome shotgun (WGS) entry which is preliminary data.</text>
</comment>
<keyword evidence="6 9" id="KW-1015">Disulfide bond</keyword>
<keyword evidence="7 14" id="KW-0675">Receptor</keyword>
<name>A0A556V9Z2_BAGYA</name>
<dbReference type="PROSITE" id="PS50963">
    <property type="entry name" value="LINK_2"/>
    <property type="match status" value="1"/>
</dbReference>
<evidence type="ECO:0000256" key="5">
    <source>
        <dbReference type="ARBA" id="ARBA00023136"/>
    </source>
</evidence>
<comment type="subcellular location">
    <subcellularLocation>
        <location evidence="1">Membrane</location>
        <topology evidence="1">Single-pass membrane protein</topology>
    </subcellularLocation>
</comment>
<evidence type="ECO:0000256" key="2">
    <source>
        <dbReference type="ARBA" id="ARBA00022692"/>
    </source>
</evidence>